<evidence type="ECO:0000313" key="1">
    <source>
        <dbReference type="EMBL" id="GGW42897.1"/>
    </source>
</evidence>
<dbReference type="RefSeq" id="WP_026815289.1">
    <property type="nucleotide sequence ID" value="NZ_BMWP01000023.1"/>
</dbReference>
<accession>A0A918J4R8</accession>
<sequence length="276" mass="31322">MRRIFFILLLVPILACQDVIDVELPVGEPRLVIDAVIRINDTSQTTTRIRVKASQSSSFFDSITPAALQKISVTNTKNNTFIYLQETDFGTGVYEATWETAQLIDGELELNLNYEDQAFQAKTKFIPTVPIDSLRQGSSNLFGDDETEVLVRFTDNGERRDHYLFDFNFGEYLVTEDEFYQGQQFELSFFYDKDLKDQTELKISLIGVDKVFFNYMNQILQQSGSTSGPFSTPTTTVRGNIINISGQNNDNFALGYFAVCQTFSRTIVINKETASN</sequence>
<organism evidence="1 2">
    <name type="scientific">Arenibacter certesii</name>
    <dbReference type="NCBI Taxonomy" id="228955"/>
    <lineage>
        <taxon>Bacteria</taxon>
        <taxon>Pseudomonadati</taxon>
        <taxon>Bacteroidota</taxon>
        <taxon>Flavobacteriia</taxon>
        <taxon>Flavobacteriales</taxon>
        <taxon>Flavobacteriaceae</taxon>
        <taxon>Arenibacter</taxon>
    </lineage>
</organism>
<name>A0A918J4R8_9FLAO</name>
<comment type="caution">
    <text evidence="1">The sequence shown here is derived from an EMBL/GenBank/DDBJ whole genome shotgun (WGS) entry which is preliminary data.</text>
</comment>
<reference evidence="1" key="1">
    <citation type="journal article" date="2014" name="Int. J. Syst. Evol. Microbiol.">
        <title>Complete genome sequence of Corynebacterium casei LMG S-19264T (=DSM 44701T), isolated from a smear-ripened cheese.</title>
        <authorList>
            <consortium name="US DOE Joint Genome Institute (JGI-PGF)"/>
            <person name="Walter F."/>
            <person name="Albersmeier A."/>
            <person name="Kalinowski J."/>
            <person name="Ruckert C."/>
        </authorList>
    </citation>
    <scope>NUCLEOTIDE SEQUENCE</scope>
    <source>
        <strain evidence="1">KCTC 12113</strain>
    </source>
</reference>
<dbReference type="EMBL" id="BMWP01000023">
    <property type="protein sequence ID" value="GGW42897.1"/>
    <property type="molecule type" value="Genomic_DNA"/>
</dbReference>
<dbReference type="AlphaFoldDB" id="A0A918J4R8"/>
<dbReference type="Proteomes" id="UP000634668">
    <property type="component" value="Unassembled WGS sequence"/>
</dbReference>
<protein>
    <recommendedName>
        <fullName evidence="3">DUF4249 domain-containing protein</fullName>
    </recommendedName>
</protein>
<keyword evidence="2" id="KW-1185">Reference proteome</keyword>
<proteinExistence type="predicted"/>
<evidence type="ECO:0008006" key="3">
    <source>
        <dbReference type="Google" id="ProtNLM"/>
    </source>
</evidence>
<evidence type="ECO:0000313" key="2">
    <source>
        <dbReference type="Proteomes" id="UP000634668"/>
    </source>
</evidence>
<reference evidence="1" key="2">
    <citation type="submission" date="2020-09" db="EMBL/GenBank/DDBJ databases">
        <authorList>
            <person name="Sun Q."/>
            <person name="Kim S."/>
        </authorList>
    </citation>
    <scope>NUCLEOTIDE SEQUENCE</scope>
    <source>
        <strain evidence="1">KCTC 12113</strain>
    </source>
</reference>
<gene>
    <name evidence="1" type="ORF">GCM10007383_29320</name>
</gene>